<dbReference type="SUPFAM" id="SSF53474">
    <property type="entry name" value="alpha/beta-Hydrolases"/>
    <property type="match status" value="1"/>
</dbReference>
<dbReference type="InterPro" id="IPR029058">
    <property type="entry name" value="AB_hydrolase_fold"/>
</dbReference>
<dbReference type="EMBL" id="CP036274">
    <property type="protein sequence ID" value="QDU27046.1"/>
    <property type="molecule type" value="Genomic_DNA"/>
</dbReference>
<dbReference type="Pfam" id="PF00326">
    <property type="entry name" value="Peptidase_S9"/>
    <property type="match status" value="1"/>
</dbReference>
<dbReference type="AlphaFoldDB" id="A0A517Y9Z2"/>
<accession>A0A517Y9Z2</accession>
<evidence type="ECO:0000313" key="3">
    <source>
        <dbReference type="EMBL" id="QDU27046.1"/>
    </source>
</evidence>
<dbReference type="PANTHER" id="PTHR43037:SF1">
    <property type="entry name" value="BLL1128 PROTEIN"/>
    <property type="match status" value="1"/>
</dbReference>
<dbReference type="Gene3D" id="3.40.50.1820">
    <property type="entry name" value="alpha/beta hydrolase"/>
    <property type="match status" value="1"/>
</dbReference>
<proteinExistence type="predicted"/>
<evidence type="ECO:0000313" key="4">
    <source>
        <dbReference type="Proteomes" id="UP000315017"/>
    </source>
</evidence>
<protein>
    <submittedName>
        <fullName evidence="3">Prolyl oligopeptidase family protein</fullName>
    </submittedName>
</protein>
<feature type="domain" description="Peptidase S9 prolyl oligopeptidase catalytic" evidence="2">
    <location>
        <begin position="242"/>
        <end position="392"/>
    </location>
</feature>
<evidence type="ECO:0000256" key="1">
    <source>
        <dbReference type="ARBA" id="ARBA00022729"/>
    </source>
</evidence>
<reference evidence="3 4" key="1">
    <citation type="submission" date="2019-02" db="EMBL/GenBank/DDBJ databases">
        <title>Deep-cultivation of Planctomycetes and their phenomic and genomic characterization uncovers novel biology.</title>
        <authorList>
            <person name="Wiegand S."/>
            <person name="Jogler M."/>
            <person name="Boedeker C."/>
            <person name="Pinto D."/>
            <person name="Vollmers J."/>
            <person name="Rivas-Marin E."/>
            <person name="Kohn T."/>
            <person name="Peeters S.H."/>
            <person name="Heuer A."/>
            <person name="Rast P."/>
            <person name="Oberbeckmann S."/>
            <person name="Bunk B."/>
            <person name="Jeske O."/>
            <person name="Meyerdierks A."/>
            <person name="Storesund J.E."/>
            <person name="Kallscheuer N."/>
            <person name="Luecker S."/>
            <person name="Lage O.M."/>
            <person name="Pohl T."/>
            <person name="Merkel B.J."/>
            <person name="Hornburger P."/>
            <person name="Mueller R.-W."/>
            <person name="Bruemmer F."/>
            <person name="Labrenz M."/>
            <person name="Spormann A.M."/>
            <person name="Op den Camp H."/>
            <person name="Overmann J."/>
            <person name="Amann R."/>
            <person name="Jetten M.S.M."/>
            <person name="Mascher T."/>
            <person name="Medema M.H."/>
            <person name="Devos D.P."/>
            <person name="Kaster A.-K."/>
            <person name="Ovreas L."/>
            <person name="Rohde M."/>
            <person name="Galperin M.Y."/>
            <person name="Jogler C."/>
        </authorList>
    </citation>
    <scope>NUCLEOTIDE SEQUENCE [LARGE SCALE GENOMIC DNA]</scope>
    <source>
        <strain evidence="3 4">ETA_A8</strain>
    </source>
</reference>
<dbReference type="PANTHER" id="PTHR43037">
    <property type="entry name" value="UNNAMED PRODUCT-RELATED"/>
    <property type="match status" value="1"/>
</dbReference>
<dbReference type="InterPro" id="IPR001375">
    <property type="entry name" value="Peptidase_S9_cat"/>
</dbReference>
<dbReference type="InterPro" id="IPR050955">
    <property type="entry name" value="Plant_Biomass_Hydrol_Est"/>
</dbReference>
<dbReference type="Proteomes" id="UP000315017">
    <property type="component" value="Chromosome"/>
</dbReference>
<dbReference type="GO" id="GO:0006508">
    <property type="term" value="P:proteolysis"/>
    <property type="evidence" value="ECO:0007669"/>
    <property type="project" value="InterPro"/>
</dbReference>
<keyword evidence="4" id="KW-1185">Reference proteome</keyword>
<dbReference type="GO" id="GO:0008236">
    <property type="term" value="F:serine-type peptidase activity"/>
    <property type="evidence" value="ECO:0007669"/>
    <property type="project" value="InterPro"/>
</dbReference>
<evidence type="ECO:0000259" key="2">
    <source>
        <dbReference type="Pfam" id="PF00326"/>
    </source>
</evidence>
<organism evidence="3 4">
    <name type="scientific">Anatilimnocola aggregata</name>
    <dbReference type="NCBI Taxonomy" id="2528021"/>
    <lineage>
        <taxon>Bacteria</taxon>
        <taxon>Pseudomonadati</taxon>
        <taxon>Planctomycetota</taxon>
        <taxon>Planctomycetia</taxon>
        <taxon>Pirellulales</taxon>
        <taxon>Pirellulaceae</taxon>
        <taxon>Anatilimnocola</taxon>
    </lineage>
</organism>
<keyword evidence="1" id="KW-0732">Signal</keyword>
<sequence>MGRSTESLAVMVSRVKHTVIEYNLENVDRTRNDFQCVRSEGNVSNLFLTFAITIGAILILPEVSDAEPLSAEQRQMFEQATKELQSTIGPTTSQETKHEPDAAIFTKGLAWALRYDRDFTAADLKLLEAAIRRGKERTHSLANNHQPWTARRGKLALGYRSKIDQSVQPYGVIVPKTYDPQRPIRLDVVLHGSTRPVGLSELRFISRFDEGDDANPAPPVQPYLELHPLGRVENCYRWAGETDVFEAIEDVCQRYNIDRQRIVLRGMSMGASGTWHLGLKHPDRFAALGPYCGYVDTHRFSETPLPNFVRVGPLPEHQELGLHMLDSVDYAANAGVVPTIACMGEKDVFFQAHVIMGEAMQREGLSLVNLISPGTGHVIDPKTHAEQLRRIAEQVAEVRRPNELRFVTWTLKYNRCHWLEILRLDRHYARAEISAKVKDGQLLIAEPRNIARFAIDLEHLSTQPSTMRVGAVDLTIPHETKRIELTKTDGKWGVAKSDEKPPAGKRPGLQGPIDDAFTGPFLCVRGTGNPWNKTAQDYADASLQRFAEEWHHYLRGELPVKNDVDVTAADIAGRHLILFGDPGSNPWIAKVLPHLPMKWARESLHLGGIELSAADHIPALIAPNPLPGAGAHYVVLNSGHTFRESELAKLNYLLFPRWGDWACIKLDQTRPRERVWEDIVVRSGYFDEEWQLSSSR</sequence>
<name>A0A517Y9Z2_9BACT</name>
<gene>
    <name evidence="3" type="ORF">ETAA8_21300</name>
</gene>
<dbReference type="KEGG" id="aagg:ETAA8_21300"/>